<dbReference type="PANTHER" id="PTHR40455">
    <property type="entry name" value="ANTITOXIN HIGA"/>
    <property type="match status" value="1"/>
</dbReference>
<dbReference type="Gene3D" id="1.10.260.40">
    <property type="entry name" value="lambda repressor-like DNA-binding domains"/>
    <property type="match status" value="1"/>
</dbReference>
<dbReference type="InterPro" id="IPR039060">
    <property type="entry name" value="Antitox_HigA"/>
</dbReference>
<dbReference type="InterPro" id="IPR001387">
    <property type="entry name" value="Cro/C1-type_HTH"/>
</dbReference>
<sequence>MEQATIKYTIIRNREQYNQYCDQLEALLTFEHTDTLQDEIDLLTLLIEKYDDEHSTFKETDPITLLRSLMQDHHLKPQDLTAILGISKGYVSDILNYKKGLSKEVIRKLAAHFKVRQEAFNRPYKLVSPVNMHLRNASVMNTTKKLDYVKNV</sequence>
<dbReference type="SUPFAM" id="SSF47413">
    <property type="entry name" value="lambda repressor-like DNA-binding domains"/>
    <property type="match status" value="1"/>
</dbReference>
<comment type="caution">
    <text evidence="2">The sequence shown here is derived from an EMBL/GenBank/DDBJ whole genome shotgun (WGS) entry which is preliminary data.</text>
</comment>
<keyword evidence="3" id="KW-1185">Reference proteome</keyword>
<dbReference type="Pfam" id="PF13443">
    <property type="entry name" value="HTH_26"/>
    <property type="match status" value="1"/>
</dbReference>
<name>A0A839SBW6_9SPHI</name>
<dbReference type="OrthoDB" id="672730at2"/>
<dbReference type="RefSeq" id="WP_096356385.1">
    <property type="nucleotide sequence ID" value="NZ_AP017313.1"/>
</dbReference>
<dbReference type="EMBL" id="JACHWX010000002">
    <property type="protein sequence ID" value="MBB3054763.1"/>
    <property type="molecule type" value="Genomic_DNA"/>
</dbReference>
<dbReference type="GO" id="GO:0001046">
    <property type="term" value="F:core promoter sequence-specific DNA binding"/>
    <property type="evidence" value="ECO:0007669"/>
    <property type="project" value="TreeGrafter"/>
</dbReference>
<dbReference type="GO" id="GO:0006355">
    <property type="term" value="P:regulation of DNA-templated transcription"/>
    <property type="evidence" value="ECO:0007669"/>
    <property type="project" value="InterPro"/>
</dbReference>
<dbReference type="PANTHER" id="PTHR40455:SF1">
    <property type="entry name" value="ANTITOXIN HIGA"/>
    <property type="match status" value="1"/>
</dbReference>
<proteinExistence type="predicted"/>
<dbReference type="AlphaFoldDB" id="A0A839SBW6"/>
<accession>A0A839SBW6</accession>
<dbReference type="CDD" id="cd00093">
    <property type="entry name" value="HTH_XRE"/>
    <property type="match status" value="1"/>
</dbReference>
<evidence type="ECO:0000259" key="1">
    <source>
        <dbReference type="PROSITE" id="PS50943"/>
    </source>
</evidence>
<organism evidence="2 3">
    <name type="scientific">Mucilaginibacter gotjawali</name>
    <dbReference type="NCBI Taxonomy" id="1550579"/>
    <lineage>
        <taxon>Bacteria</taxon>
        <taxon>Pseudomonadati</taxon>
        <taxon>Bacteroidota</taxon>
        <taxon>Sphingobacteriia</taxon>
        <taxon>Sphingobacteriales</taxon>
        <taxon>Sphingobacteriaceae</taxon>
        <taxon>Mucilaginibacter</taxon>
    </lineage>
</organism>
<dbReference type="SMART" id="SM00530">
    <property type="entry name" value="HTH_XRE"/>
    <property type="match status" value="1"/>
</dbReference>
<reference evidence="2" key="1">
    <citation type="submission" date="2020-08" db="EMBL/GenBank/DDBJ databases">
        <title>Genomic Encyclopedia of Type Strains, Phase III (KMG-III): the genomes of soil and plant-associated and newly described type strains.</title>
        <authorList>
            <person name="Whitman W."/>
        </authorList>
    </citation>
    <scope>NUCLEOTIDE SEQUENCE [LARGE SCALE GENOMIC DNA]</scope>
    <source>
        <strain evidence="2">CECT 8628</strain>
    </source>
</reference>
<feature type="domain" description="HTH cro/C1-type" evidence="1">
    <location>
        <begin position="66"/>
        <end position="120"/>
    </location>
</feature>
<dbReference type="PROSITE" id="PS50943">
    <property type="entry name" value="HTH_CROC1"/>
    <property type="match status" value="1"/>
</dbReference>
<dbReference type="Proteomes" id="UP000539265">
    <property type="component" value="Unassembled WGS sequence"/>
</dbReference>
<evidence type="ECO:0000313" key="3">
    <source>
        <dbReference type="Proteomes" id="UP000539265"/>
    </source>
</evidence>
<evidence type="ECO:0000313" key="2">
    <source>
        <dbReference type="EMBL" id="MBB3054763.1"/>
    </source>
</evidence>
<dbReference type="InterPro" id="IPR010982">
    <property type="entry name" value="Lambda_DNA-bd_dom_sf"/>
</dbReference>
<gene>
    <name evidence="2" type="ORF">FHS11_001173</name>
</gene>
<protein>
    <submittedName>
        <fullName evidence="2">HTH-type transcriptional regulator/antitoxin HigA</fullName>
    </submittedName>
</protein>